<evidence type="ECO:0000313" key="2">
    <source>
        <dbReference type="EMBL" id="SMR52325.1"/>
    </source>
</evidence>
<name>A0A2H1GFK4_ZYMTR</name>
<protein>
    <submittedName>
        <fullName evidence="2">Uncharacterized protein</fullName>
    </submittedName>
</protein>
<sequence>MATPSSSLHERKPQTEIDPTLRQTIYHLNRQANAQEDELQVLKQQHDASAAALHKLVAEANATAVGLSQVSLRVAYQALVKIDSTPRERWEAGQEGKKLARLAEHMRESCNAAAGSLGMFASEYAEEDLYPASSTSAEGQAKRGAPPRSSEAAEEQPPQKK</sequence>
<evidence type="ECO:0000313" key="3">
    <source>
        <dbReference type="Proteomes" id="UP000245764"/>
    </source>
</evidence>
<accession>A0A2H1GFK4</accession>
<reference evidence="3" key="1">
    <citation type="submission" date="2017-05" db="EMBL/GenBank/DDBJ databases">
        <authorList>
            <person name="Song R."/>
            <person name="Chenine A.L."/>
            <person name="Ruprecht R.M."/>
        </authorList>
    </citation>
    <scope>NUCLEOTIDE SEQUENCE [LARGE SCALE GENOMIC DNA]</scope>
</reference>
<evidence type="ECO:0000256" key="1">
    <source>
        <dbReference type="SAM" id="MobiDB-lite"/>
    </source>
</evidence>
<dbReference type="AlphaFoldDB" id="A0A2H1GFK4"/>
<organism evidence="2 3">
    <name type="scientific">Zymoseptoria tritici ST99CH_1E4</name>
    <dbReference type="NCBI Taxonomy" id="1276532"/>
    <lineage>
        <taxon>Eukaryota</taxon>
        <taxon>Fungi</taxon>
        <taxon>Dikarya</taxon>
        <taxon>Ascomycota</taxon>
        <taxon>Pezizomycotina</taxon>
        <taxon>Dothideomycetes</taxon>
        <taxon>Dothideomycetidae</taxon>
        <taxon>Mycosphaerellales</taxon>
        <taxon>Mycosphaerellaceae</taxon>
        <taxon>Zymoseptoria</taxon>
    </lineage>
</organism>
<dbReference type="Proteomes" id="UP000245764">
    <property type="component" value="Chromosome 5"/>
</dbReference>
<gene>
    <name evidence="2" type="ORF">ZT1E4_G5751</name>
</gene>
<feature type="region of interest" description="Disordered" evidence="1">
    <location>
        <begin position="129"/>
        <end position="161"/>
    </location>
</feature>
<dbReference type="EMBL" id="LT854257">
    <property type="protein sequence ID" value="SMR52325.1"/>
    <property type="molecule type" value="Genomic_DNA"/>
</dbReference>
<proteinExistence type="predicted"/>
<feature type="region of interest" description="Disordered" evidence="1">
    <location>
        <begin position="1"/>
        <end position="20"/>
    </location>
</feature>